<dbReference type="STRING" id="398580.Dshi_0234"/>
<dbReference type="SUPFAM" id="SSF51294">
    <property type="entry name" value="Hedgehog/intein (Hint) domain"/>
    <property type="match status" value="1"/>
</dbReference>
<name>A8LLH3_DINSH</name>
<organism evidence="2 3">
    <name type="scientific">Dinoroseobacter shibae (strain DSM 16493 / NCIMB 14021 / DFL 12)</name>
    <dbReference type="NCBI Taxonomy" id="398580"/>
    <lineage>
        <taxon>Bacteria</taxon>
        <taxon>Pseudomonadati</taxon>
        <taxon>Pseudomonadota</taxon>
        <taxon>Alphaproteobacteria</taxon>
        <taxon>Rhodobacterales</taxon>
        <taxon>Roseobacteraceae</taxon>
        <taxon>Dinoroseobacter</taxon>
    </lineage>
</organism>
<reference evidence="3" key="1">
    <citation type="journal article" date="2010" name="ISME J.">
        <title>The complete genome sequence of the algal symbiont Dinoroseobacter shibae: a hitchhiker's guide to life in the sea.</title>
        <authorList>
            <person name="Wagner-Dobler I."/>
            <person name="Ballhausen B."/>
            <person name="Berger M."/>
            <person name="Brinkhoff T."/>
            <person name="Buchholz I."/>
            <person name="Bunk B."/>
            <person name="Cypionka H."/>
            <person name="Daniel R."/>
            <person name="Drepper T."/>
            <person name="Gerdts G."/>
            <person name="Hahnke S."/>
            <person name="Han C."/>
            <person name="Jahn D."/>
            <person name="Kalhoefer D."/>
            <person name="Kiss H."/>
            <person name="Klenk H.P."/>
            <person name="Kyrpides N."/>
            <person name="Liebl W."/>
            <person name="Liesegang H."/>
            <person name="Meincke L."/>
            <person name="Pati A."/>
            <person name="Petersen J."/>
            <person name="Piekarski T."/>
            <person name="Pommerenke C."/>
            <person name="Pradella S."/>
            <person name="Pukall R."/>
            <person name="Rabus R."/>
            <person name="Stackebrandt E."/>
            <person name="Thole S."/>
            <person name="Thompson L."/>
            <person name="Tielen P."/>
            <person name="Tomasch J."/>
            <person name="von Jan M."/>
            <person name="Wanphrut N."/>
            <person name="Wichels A."/>
            <person name="Zech H."/>
            <person name="Simon M."/>
        </authorList>
    </citation>
    <scope>NUCLEOTIDE SEQUENCE [LARGE SCALE GENOMIC DNA]</scope>
    <source>
        <strain evidence="3">DSM 16493 / NCIMB 14021 / DFL 12</strain>
    </source>
</reference>
<sequence>MARISEMHYSDVYSNASGVSEFLELALDPSEDPADFTASFYNHDGTALIEIPLDHPDVRVSFDADSGENVYVISQDDFVIRLTDPDGGGTLNAEAAALTDHTSGTVHSFFDIGGETQNITALDGAAQGAVSVNVWPPTGAGMATYSIQWNQPDPTTPVFEPVDPGDTGMCFTPGTRIDTPDGPRPVEHLRPGDLVLTRDAGAQPLVWTGARRVPAAGVLAPVAIPVGVHGATAPLLVSPQHRILVTGWQAELLTGAAEVLVAALHLVDGDRVVRRPGGMVTYVHILFDRHQIVRANGAWSESFHPGAQGLDTMAQASRDELLALFPELAADPAAYGPSARPTLRAHEARLLCKL</sequence>
<dbReference type="Pfam" id="PF13403">
    <property type="entry name" value="Hint_2"/>
    <property type="match status" value="1"/>
</dbReference>
<feature type="domain" description="Hedgehog/Intein (Hint)" evidence="1">
    <location>
        <begin position="169"/>
        <end position="306"/>
    </location>
</feature>
<dbReference type="Gene3D" id="2.170.16.10">
    <property type="entry name" value="Hedgehog/Intein (Hint) domain"/>
    <property type="match status" value="1"/>
</dbReference>
<dbReference type="HOGENOM" id="CLU_052810_2_0_5"/>
<accession>A8LLH3</accession>
<evidence type="ECO:0000259" key="1">
    <source>
        <dbReference type="Pfam" id="PF13403"/>
    </source>
</evidence>
<dbReference type="eggNOG" id="COG2931">
    <property type="taxonomic scope" value="Bacteria"/>
</dbReference>
<dbReference type="InterPro" id="IPR036844">
    <property type="entry name" value="Hint_dom_sf"/>
</dbReference>
<gene>
    <name evidence="2" type="ordered locus">Dshi_0234</name>
</gene>
<evidence type="ECO:0000313" key="2">
    <source>
        <dbReference type="EMBL" id="ABV91983.1"/>
    </source>
</evidence>
<proteinExistence type="predicted"/>
<dbReference type="InterPro" id="IPR028992">
    <property type="entry name" value="Hedgehog/Intein_dom"/>
</dbReference>
<dbReference type="KEGG" id="dsh:Dshi_0234"/>
<dbReference type="RefSeq" id="WP_012176916.1">
    <property type="nucleotide sequence ID" value="NC_009952.1"/>
</dbReference>
<keyword evidence="3" id="KW-1185">Reference proteome</keyword>
<dbReference type="AlphaFoldDB" id="A8LLH3"/>
<evidence type="ECO:0000313" key="3">
    <source>
        <dbReference type="Proteomes" id="UP000006833"/>
    </source>
</evidence>
<dbReference type="OrthoDB" id="6305173at2"/>
<protein>
    <recommendedName>
        <fullName evidence="1">Hedgehog/Intein (Hint) domain-containing protein</fullName>
    </recommendedName>
</protein>
<dbReference type="EMBL" id="CP000830">
    <property type="protein sequence ID" value="ABV91983.1"/>
    <property type="molecule type" value="Genomic_DNA"/>
</dbReference>
<dbReference type="Proteomes" id="UP000006833">
    <property type="component" value="Chromosome"/>
</dbReference>